<evidence type="ECO:0000256" key="5">
    <source>
        <dbReference type="ARBA" id="ARBA00021006"/>
    </source>
</evidence>
<feature type="transmembrane region" description="Helical" evidence="17">
    <location>
        <begin position="372"/>
        <end position="398"/>
    </location>
</feature>
<comment type="subcellular location">
    <subcellularLocation>
        <location evidence="2 17">Mitochondrion membrane</location>
        <topology evidence="2 17">Multi-pass membrane protein</topology>
    </subcellularLocation>
</comment>
<protein>
    <recommendedName>
        <fullName evidence="5 17">NADH-ubiquinone oxidoreductase chain 4</fullName>
        <ecNumber evidence="4 17">7.1.1.2</ecNumber>
    </recommendedName>
</protein>
<evidence type="ECO:0000256" key="16">
    <source>
        <dbReference type="ARBA" id="ARBA00049551"/>
    </source>
</evidence>
<dbReference type="Pfam" id="PF01059">
    <property type="entry name" value="Oxidored_q5_N"/>
    <property type="match status" value="1"/>
</dbReference>
<dbReference type="GO" id="GO:0031966">
    <property type="term" value="C:mitochondrial membrane"/>
    <property type="evidence" value="ECO:0007669"/>
    <property type="project" value="UniProtKB-SubCell"/>
</dbReference>
<dbReference type="InterPro" id="IPR003918">
    <property type="entry name" value="NADH_UbQ_OxRdtase"/>
</dbReference>
<keyword evidence="14 17" id="KW-0496">Mitochondrion</keyword>
<evidence type="ECO:0000256" key="6">
    <source>
        <dbReference type="ARBA" id="ARBA00022448"/>
    </source>
</evidence>
<feature type="transmembrane region" description="Helical" evidence="17">
    <location>
        <begin position="246"/>
        <end position="265"/>
    </location>
</feature>
<geneLocation type="mitochondrion" evidence="20"/>
<dbReference type="AlphaFoldDB" id="A0A0U2GIT3"/>
<evidence type="ECO:0000256" key="10">
    <source>
        <dbReference type="ARBA" id="ARBA00022982"/>
    </source>
</evidence>
<dbReference type="InterPro" id="IPR000260">
    <property type="entry name" value="NADH4_N"/>
</dbReference>
<dbReference type="RefSeq" id="YP_009175373.1">
    <property type="nucleotide sequence ID" value="NC_028153.1"/>
</dbReference>
<gene>
    <name evidence="20" type="primary">ND4</name>
</gene>
<feature type="transmembrane region" description="Helical" evidence="17">
    <location>
        <begin position="215"/>
        <end position="234"/>
    </location>
</feature>
<evidence type="ECO:0000256" key="7">
    <source>
        <dbReference type="ARBA" id="ARBA00022660"/>
    </source>
</evidence>
<evidence type="ECO:0000259" key="19">
    <source>
        <dbReference type="Pfam" id="PF01059"/>
    </source>
</evidence>
<dbReference type="PANTHER" id="PTHR43507:SF20">
    <property type="entry name" value="NADH-UBIQUINONE OXIDOREDUCTASE CHAIN 4"/>
    <property type="match status" value="1"/>
</dbReference>
<evidence type="ECO:0000256" key="15">
    <source>
        <dbReference type="ARBA" id="ARBA00023136"/>
    </source>
</evidence>
<keyword evidence="10 17" id="KW-0249">Electron transport</keyword>
<keyword evidence="9" id="KW-1278">Translocase</keyword>
<comment type="similarity">
    <text evidence="3 17">Belongs to the complex I subunit 4 family.</text>
</comment>
<dbReference type="GO" id="GO:0048039">
    <property type="term" value="F:ubiquinone binding"/>
    <property type="evidence" value="ECO:0007669"/>
    <property type="project" value="TreeGrafter"/>
</dbReference>
<evidence type="ECO:0000256" key="13">
    <source>
        <dbReference type="ARBA" id="ARBA00023075"/>
    </source>
</evidence>
<evidence type="ECO:0000256" key="2">
    <source>
        <dbReference type="ARBA" id="ARBA00004225"/>
    </source>
</evidence>
<keyword evidence="7 17" id="KW-0679">Respiratory chain</keyword>
<evidence type="ECO:0000256" key="9">
    <source>
        <dbReference type="ARBA" id="ARBA00022967"/>
    </source>
</evidence>
<keyword evidence="11 17" id="KW-1133">Transmembrane helix</keyword>
<name>A0A0U2GIT3_NEULA</name>
<dbReference type="GeneID" id="26118564"/>
<dbReference type="PANTHER" id="PTHR43507">
    <property type="entry name" value="NADH-UBIQUINONE OXIDOREDUCTASE CHAIN 4"/>
    <property type="match status" value="1"/>
</dbReference>
<evidence type="ECO:0000256" key="14">
    <source>
        <dbReference type="ARBA" id="ARBA00023128"/>
    </source>
</evidence>
<dbReference type="GO" id="GO:0008137">
    <property type="term" value="F:NADH dehydrogenase (ubiquinone) activity"/>
    <property type="evidence" value="ECO:0007669"/>
    <property type="project" value="UniProtKB-UniRule"/>
</dbReference>
<evidence type="ECO:0000256" key="12">
    <source>
        <dbReference type="ARBA" id="ARBA00023027"/>
    </source>
</evidence>
<evidence type="ECO:0000256" key="17">
    <source>
        <dbReference type="RuleBase" id="RU003297"/>
    </source>
</evidence>
<feature type="transmembrane region" description="Helical" evidence="17">
    <location>
        <begin position="87"/>
        <end position="104"/>
    </location>
</feature>
<dbReference type="GO" id="GO:0042773">
    <property type="term" value="P:ATP synthesis coupled electron transport"/>
    <property type="evidence" value="ECO:0007669"/>
    <property type="project" value="InterPro"/>
</dbReference>
<sequence length="445" mass="51422">MLKIIFLLLFMMPVIFINNSYWLIQCLLFFSTFIFMMYSVNTYMFNEISYFLGLDLISFGLILLSFWICVLMIMASESINFLNYSSNFFLLNILFLLMMLILTFSSMNLFYFYLFFESSLIPTLFLIIGWGYQPERLQAGVYLLFYTLLASLPMLVGIMYLYNMNSSLIFILFNLNMENYLFYFSMIIAFFVKMPMFLVHLWLPKAHVEAPVSGSMILAGIMLKLGGYGLLRIFKILLSLGMKLNFIWVIISLMGGVLVSLICLRQIDLKSLIAYSSVSHMSMVICGIMTLMWWGFMGSYTLMIAHGLCSSGLFCLANMSYERTGSRSLLINKGMMNFMPSMTLWWFLLSSSNMAAPPSLNLLGEILLLNSLITWSWVSMILLSFLSFFSAVYSLYLYSYSQHGEVFSGLYSMMNGNIREFLLLMLHWLPLNLLILKSDLCTLWL</sequence>
<evidence type="ECO:0000256" key="8">
    <source>
        <dbReference type="ARBA" id="ARBA00022692"/>
    </source>
</evidence>
<comment type="catalytic activity">
    <reaction evidence="16 17">
        <text>a ubiquinone + NADH + 5 H(+)(in) = a ubiquinol + NAD(+) + 4 H(+)(out)</text>
        <dbReference type="Rhea" id="RHEA:29091"/>
        <dbReference type="Rhea" id="RHEA-COMP:9565"/>
        <dbReference type="Rhea" id="RHEA-COMP:9566"/>
        <dbReference type="ChEBI" id="CHEBI:15378"/>
        <dbReference type="ChEBI" id="CHEBI:16389"/>
        <dbReference type="ChEBI" id="CHEBI:17976"/>
        <dbReference type="ChEBI" id="CHEBI:57540"/>
        <dbReference type="ChEBI" id="CHEBI:57945"/>
        <dbReference type="EC" id="7.1.1.2"/>
    </reaction>
</comment>
<dbReference type="InterPro" id="IPR001750">
    <property type="entry name" value="ND/Mrp_TM"/>
</dbReference>
<comment type="function">
    <text evidence="17">Core subunit of the mitochondrial membrane respiratory chain NADH dehydrogenase (Complex I) which catalyzes electron transfer from NADH through the respiratory chain, using ubiquinone as an electron acceptor. Essential for the catalytic activity and assembly of complex I.</text>
</comment>
<feature type="transmembrane region" description="Helical" evidence="17">
    <location>
        <begin position="139"/>
        <end position="162"/>
    </location>
</feature>
<feature type="transmembrane region" description="Helical" evidence="17">
    <location>
        <begin position="110"/>
        <end position="132"/>
    </location>
</feature>
<evidence type="ECO:0000256" key="3">
    <source>
        <dbReference type="ARBA" id="ARBA00009025"/>
    </source>
</evidence>
<dbReference type="EMBL" id="KR078257">
    <property type="protein sequence ID" value="AKZ17621.1"/>
    <property type="molecule type" value="Genomic_DNA"/>
</dbReference>
<keyword evidence="12 17" id="KW-0520">NAD</keyword>
<keyword evidence="6 17" id="KW-0813">Transport</keyword>
<evidence type="ECO:0000256" key="11">
    <source>
        <dbReference type="ARBA" id="ARBA00022989"/>
    </source>
</evidence>
<dbReference type="CTD" id="4538"/>
<evidence type="ECO:0000256" key="4">
    <source>
        <dbReference type="ARBA" id="ARBA00012944"/>
    </source>
</evidence>
<keyword evidence="15 17" id="KW-0472">Membrane</keyword>
<evidence type="ECO:0000259" key="18">
    <source>
        <dbReference type="Pfam" id="PF00361"/>
    </source>
</evidence>
<dbReference type="EC" id="7.1.1.2" evidence="4 17"/>
<evidence type="ECO:0000256" key="1">
    <source>
        <dbReference type="ARBA" id="ARBA00003257"/>
    </source>
</evidence>
<organism evidence="20">
    <name type="scientific">Neuronema laminatum</name>
    <name type="common">Brown lacewing</name>
    <dbReference type="NCBI Taxonomy" id="1701416"/>
    <lineage>
        <taxon>Eukaryota</taxon>
        <taxon>Metazoa</taxon>
        <taxon>Ecdysozoa</taxon>
        <taxon>Arthropoda</taxon>
        <taxon>Hexapoda</taxon>
        <taxon>Insecta</taxon>
        <taxon>Pterygota</taxon>
        <taxon>Neoptera</taxon>
        <taxon>Endopterygota</taxon>
        <taxon>Neuroptera</taxon>
        <taxon>Hemerobiiformia</taxon>
        <taxon>Hemerobiidae</taxon>
        <taxon>Neuronema</taxon>
    </lineage>
</organism>
<dbReference type="GO" id="GO:0015990">
    <property type="term" value="P:electron transport coupled proton transport"/>
    <property type="evidence" value="ECO:0007669"/>
    <property type="project" value="TreeGrafter"/>
</dbReference>
<feature type="transmembrane region" description="Helical" evidence="17">
    <location>
        <begin position="182"/>
        <end position="203"/>
    </location>
</feature>
<reference evidence="20" key="1">
    <citation type="journal article" date="2015" name="Mitochondrial DNA">
        <title>First complete mitochondrial genome from the brown lacewings (Neuroptera: Hemerobiidae).</title>
        <authorList>
            <person name="Zhao Y."/>
            <person name="Chen Y."/>
            <person name="Zhao J."/>
            <person name="Liu Z."/>
        </authorList>
    </citation>
    <scope>NUCLEOTIDE SEQUENCE</scope>
</reference>
<keyword evidence="13 17" id="KW-0830">Ubiquinone</keyword>
<comment type="function">
    <text evidence="1">Core subunit of the mitochondrial membrane respiratory chain NADH dehydrogenase (Complex I) that is believed to belong to the minimal assembly required for catalysis. Complex I functions in the transfer of electrons from NADH to the respiratory chain. The immediate electron acceptor for the enzyme is believed to be ubiquinone.</text>
</comment>
<feature type="transmembrane region" description="Helical" evidence="17">
    <location>
        <begin position="300"/>
        <end position="321"/>
    </location>
</feature>
<feature type="transmembrane region" description="Helical" evidence="17">
    <location>
        <begin position="50"/>
        <end position="75"/>
    </location>
</feature>
<accession>A0A0U2GIT3</accession>
<dbReference type="GO" id="GO:0003954">
    <property type="term" value="F:NADH dehydrogenase activity"/>
    <property type="evidence" value="ECO:0007669"/>
    <property type="project" value="TreeGrafter"/>
</dbReference>
<feature type="domain" description="NADH:quinone oxidoreductase/Mrp antiporter transmembrane" evidence="18">
    <location>
        <begin position="106"/>
        <end position="390"/>
    </location>
</feature>
<keyword evidence="8 17" id="KW-0812">Transmembrane</keyword>
<proteinExistence type="inferred from homology"/>
<evidence type="ECO:0000313" key="20">
    <source>
        <dbReference type="EMBL" id="AKZ17621.1"/>
    </source>
</evidence>
<dbReference type="Pfam" id="PF00361">
    <property type="entry name" value="Proton_antipo_M"/>
    <property type="match status" value="1"/>
</dbReference>
<feature type="domain" description="NADH:ubiquinone oxidoreductase chain 4 N-terminal" evidence="19">
    <location>
        <begin position="1"/>
        <end position="103"/>
    </location>
</feature>
<feature type="transmembrane region" description="Helical" evidence="17">
    <location>
        <begin position="342"/>
        <end position="360"/>
    </location>
</feature>
<dbReference type="PRINTS" id="PR01437">
    <property type="entry name" value="NUOXDRDTASE4"/>
</dbReference>
<feature type="transmembrane region" description="Helical" evidence="17">
    <location>
        <begin position="272"/>
        <end position="294"/>
    </location>
</feature>